<evidence type="ECO:0000313" key="2">
    <source>
        <dbReference type="Proteomes" id="UP001396334"/>
    </source>
</evidence>
<keyword evidence="2" id="KW-1185">Reference proteome</keyword>
<dbReference type="EMBL" id="JBBPBN010000013">
    <property type="protein sequence ID" value="KAK9026090.1"/>
    <property type="molecule type" value="Genomic_DNA"/>
</dbReference>
<comment type="caution">
    <text evidence="1">The sequence shown here is derived from an EMBL/GenBank/DDBJ whole genome shotgun (WGS) entry which is preliminary data.</text>
</comment>
<proteinExistence type="predicted"/>
<evidence type="ECO:0000313" key="1">
    <source>
        <dbReference type="EMBL" id="KAK9026090.1"/>
    </source>
</evidence>
<name>A0ABR2SM24_9ROSI</name>
<protein>
    <submittedName>
        <fullName evidence="1">Uncharacterized protein</fullName>
    </submittedName>
</protein>
<reference evidence="1 2" key="1">
    <citation type="journal article" date="2024" name="G3 (Bethesda)">
        <title>Genome assembly of Hibiscus sabdariffa L. provides insights into metabolisms of medicinal natural products.</title>
        <authorList>
            <person name="Kim T."/>
        </authorList>
    </citation>
    <scope>NUCLEOTIDE SEQUENCE [LARGE SCALE GENOMIC DNA]</scope>
    <source>
        <strain evidence="1">TK-2024</strain>
        <tissue evidence="1">Old leaves</tissue>
    </source>
</reference>
<gene>
    <name evidence="1" type="ORF">V6N11_038938</name>
</gene>
<sequence length="68" mass="7766">MRFKTISCKEESEEFFGNASVLGGKPNRSKAVFDDLPDRTNIFESVVDFYYRFNADVTATTTRHHSAL</sequence>
<organism evidence="1 2">
    <name type="scientific">Hibiscus sabdariffa</name>
    <name type="common">roselle</name>
    <dbReference type="NCBI Taxonomy" id="183260"/>
    <lineage>
        <taxon>Eukaryota</taxon>
        <taxon>Viridiplantae</taxon>
        <taxon>Streptophyta</taxon>
        <taxon>Embryophyta</taxon>
        <taxon>Tracheophyta</taxon>
        <taxon>Spermatophyta</taxon>
        <taxon>Magnoliopsida</taxon>
        <taxon>eudicotyledons</taxon>
        <taxon>Gunneridae</taxon>
        <taxon>Pentapetalae</taxon>
        <taxon>rosids</taxon>
        <taxon>malvids</taxon>
        <taxon>Malvales</taxon>
        <taxon>Malvaceae</taxon>
        <taxon>Malvoideae</taxon>
        <taxon>Hibiscus</taxon>
    </lineage>
</organism>
<dbReference type="Proteomes" id="UP001396334">
    <property type="component" value="Unassembled WGS sequence"/>
</dbReference>
<accession>A0ABR2SM24</accession>